<dbReference type="PRINTS" id="PR00606">
    <property type="entry name" value="CYTCHROMECID"/>
</dbReference>
<sequence length="131" mass="14028">MKKLFVGILALAAIYSCNNSTETKASDAKSTDPAAATTNTAPSAENEKAINLIAQSDCLTCHKVDEKTTGPAYRDVANKYENNDATVELLAKKVIAGGKGNWGEIPMTPHPNLSEADAKEMVKYVLSLRNK</sequence>
<dbReference type="EMBL" id="JASBRG010000005">
    <property type="protein sequence ID" value="MDI3319901.1"/>
    <property type="molecule type" value="Genomic_DNA"/>
</dbReference>
<accession>A0ABT6RBE9</accession>
<dbReference type="Pfam" id="PF00034">
    <property type="entry name" value="Cytochrom_C"/>
    <property type="match status" value="1"/>
</dbReference>
<dbReference type="Proteomes" id="UP001226434">
    <property type="component" value="Unassembled WGS sequence"/>
</dbReference>
<proteinExistence type="predicted"/>
<keyword evidence="4" id="KW-0249">Electron transport</keyword>
<feature type="region of interest" description="Disordered" evidence="7">
    <location>
        <begin position="22"/>
        <end position="43"/>
    </location>
</feature>
<organism evidence="9 10">
    <name type="scientific">Pinibacter soli</name>
    <dbReference type="NCBI Taxonomy" id="3044211"/>
    <lineage>
        <taxon>Bacteria</taxon>
        <taxon>Pseudomonadati</taxon>
        <taxon>Bacteroidota</taxon>
        <taxon>Chitinophagia</taxon>
        <taxon>Chitinophagales</taxon>
        <taxon>Chitinophagaceae</taxon>
        <taxon>Pinibacter</taxon>
    </lineage>
</organism>
<keyword evidence="1" id="KW-0813">Transport</keyword>
<gene>
    <name evidence="9" type="ORF">QJ048_08965</name>
</gene>
<evidence type="ECO:0000256" key="2">
    <source>
        <dbReference type="ARBA" id="ARBA00022617"/>
    </source>
</evidence>
<dbReference type="PROSITE" id="PS51007">
    <property type="entry name" value="CYTC"/>
    <property type="match status" value="1"/>
</dbReference>
<dbReference type="PROSITE" id="PS51257">
    <property type="entry name" value="PROKAR_LIPOPROTEIN"/>
    <property type="match status" value="1"/>
</dbReference>
<evidence type="ECO:0000256" key="7">
    <source>
        <dbReference type="SAM" id="MobiDB-lite"/>
    </source>
</evidence>
<comment type="caution">
    <text evidence="9">The sequence shown here is derived from an EMBL/GenBank/DDBJ whole genome shotgun (WGS) entry which is preliminary data.</text>
</comment>
<keyword evidence="5 6" id="KW-0408">Iron</keyword>
<dbReference type="RefSeq" id="WP_282334003.1">
    <property type="nucleotide sequence ID" value="NZ_JASBRG010000005.1"/>
</dbReference>
<evidence type="ECO:0000256" key="5">
    <source>
        <dbReference type="ARBA" id="ARBA00023004"/>
    </source>
</evidence>
<keyword evidence="2 6" id="KW-0349">Heme</keyword>
<evidence type="ECO:0000313" key="9">
    <source>
        <dbReference type="EMBL" id="MDI3319901.1"/>
    </source>
</evidence>
<evidence type="ECO:0000256" key="1">
    <source>
        <dbReference type="ARBA" id="ARBA00022448"/>
    </source>
</evidence>
<evidence type="ECO:0000313" key="10">
    <source>
        <dbReference type="Proteomes" id="UP001226434"/>
    </source>
</evidence>
<evidence type="ECO:0000256" key="6">
    <source>
        <dbReference type="PROSITE-ProRule" id="PRU00433"/>
    </source>
</evidence>
<reference evidence="9 10" key="1">
    <citation type="submission" date="2023-05" db="EMBL/GenBank/DDBJ databases">
        <title>Genome sequence of Pinibacter sp. MAH-24.</title>
        <authorList>
            <person name="Huq M.A."/>
        </authorList>
    </citation>
    <scope>NUCLEOTIDE SEQUENCE [LARGE SCALE GENOMIC DNA]</scope>
    <source>
        <strain evidence="9 10">MAH-24</strain>
    </source>
</reference>
<dbReference type="InterPro" id="IPR002324">
    <property type="entry name" value="Cyt_c_ID"/>
</dbReference>
<evidence type="ECO:0000256" key="3">
    <source>
        <dbReference type="ARBA" id="ARBA00022723"/>
    </source>
</evidence>
<protein>
    <submittedName>
        <fullName evidence="9">C-type cytochrome</fullName>
    </submittedName>
</protein>
<name>A0ABT6RBE9_9BACT</name>
<feature type="compositionally biased region" description="Low complexity" evidence="7">
    <location>
        <begin position="31"/>
        <end position="43"/>
    </location>
</feature>
<keyword evidence="3 6" id="KW-0479">Metal-binding</keyword>
<dbReference type="SUPFAM" id="SSF46626">
    <property type="entry name" value="Cytochrome c"/>
    <property type="match status" value="1"/>
</dbReference>
<feature type="domain" description="Cytochrome c" evidence="8">
    <location>
        <begin position="41"/>
        <end position="129"/>
    </location>
</feature>
<dbReference type="InterPro" id="IPR036909">
    <property type="entry name" value="Cyt_c-like_dom_sf"/>
</dbReference>
<dbReference type="Gene3D" id="1.10.760.10">
    <property type="entry name" value="Cytochrome c-like domain"/>
    <property type="match status" value="1"/>
</dbReference>
<evidence type="ECO:0000259" key="8">
    <source>
        <dbReference type="PROSITE" id="PS51007"/>
    </source>
</evidence>
<dbReference type="InterPro" id="IPR009056">
    <property type="entry name" value="Cyt_c-like_dom"/>
</dbReference>
<keyword evidence="10" id="KW-1185">Reference proteome</keyword>
<evidence type="ECO:0000256" key="4">
    <source>
        <dbReference type="ARBA" id="ARBA00022982"/>
    </source>
</evidence>